<evidence type="ECO:0000256" key="6">
    <source>
        <dbReference type="ARBA" id="ARBA00038076"/>
    </source>
</evidence>
<feature type="transmembrane region" description="Helical" evidence="7">
    <location>
        <begin position="717"/>
        <end position="741"/>
    </location>
</feature>
<feature type="transmembrane region" description="Helical" evidence="7">
    <location>
        <begin position="433"/>
        <end position="453"/>
    </location>
</feature>
<evidence type="ECO:0000259" key="8">
    <source>
        <dbReference type="Pfam" id="PF02687"/>
    </source>
</evidence>
<dbReference type="GO" id="GO:0022857">
    <property type="term" value="F:transmembrane transporter activity"/>
    <property type="evidence" value="ECO:0007669"/>
    <property type="project" value="TreeGrafter"/>
</dbReference>
<feature type="transmembrane region" description="Helical" evidence="7">
    <location>
        <begin position="408"/>
        <end position="426"/>
    </location>
</feature>
<evidence type="ECO:0000256" key="7">
    <source>
        <dbReference type="SAM" id="Phobius"/>
    </source>
</evidence>
<comment type="caution">
    <text evidence="9">The sequence shown here is derived from an EMBL/GenBank/DDBJ whole genome shotgun (WGS) entry which is preliminary data.</text>
</comment>
<dbReference type="GO" id="GO:0005886">
    <property type="term" value="C:plasma membrane"/>
    <property type="evidence" value="ECO:0007669"/>
    <property type="project" value="UniProtKB-SubCell"/>
</dbReference>
<evidence type="ECO:0000313" key="10">
    <source>
        <dbReference type="Proteomes" id="UP000637578"/>
    </source>
</evidence>
<evidence type="ECO:0000256" key="2">
    <source>
        <dbReference type="ARBA" id="ARBA00022475"/>
    </source>
</evidence>
<keyword evidence="5 7" id="KW-0472">Membrane</keyword>
<evidence type="ECO:0000256" key="4">
    <source>
        <dbReference type="ARBA" id="ARBA00022989"/>
    </source>
</evidence>
<organism evidence="9 10">
    <name type="scientific">Longimycelium tulufanense</name>
    <dbReference type="NCBI Taxonomy" id="907463"/>
    <lineage>
        <taxon>Bacteria</taxon>
        <taxon>Bacillati</taxon>
        <taxon>Actinomycetota</taxon>
        <taxon>Actinomycetes</taxon>
        <taxon>Pseudonocardiales</taxon>
        <taxon>Pseudonocardiaceae</taxon>
        <taxon>Longimycelium</taxon>
    </lineage>
</organism>
<reference evidence="9" key="1">
    <citation type="journal article" date="2014" name="Int. J. Syst. Evol. Microbiol.">
        <title>Complete genome sequence of Corynebacterium casei LMG S-19264T (=DSM 44701T), isolated from a smear-ripened cheese.</title>
        <authorList>
            <consortium name="US DOE Joint Genome Institute (JGI-PGF)"/>
            <person name="Walter F."/>
            <person name="Albersmeier A."/>
            <person name="Kalinowski J."/>
            <person name="Ruckert C."/>
        </authorList>
    </citation>
    <scope>NUCLEOTIDE SEQUENCE</scope>
    <source>
        <strain evidence="9">CGMCC 4.5737</strain>
    </source>
</reference>
<feature type="domain" description="ABC3 transporter permease C-terminal" evidence="8">
    <location>
        <begin position="259"/>
        <end position="381"/>
    </location>
</feature>
<feature type="transmembrane region" description="Helical" evidence="7">
    <location>
        <begin position="358"/>
        <end position="388"/>
    </location>
</feature>
<feature type="transmembrane region" description="Helical" evidence="7">
    <location>
        <begin position="254"/>
        <end position="280"/>
    </location>
</feature>
<dbReference type="InterPro" id="IPR050250">
    <property type="entry name" value="Macrolide_Exporter_MacB"/>
</dbReference>
<feature type="transmembrane region" description="Helical" evidence="7">
    <location>
        <begin position="491"/>
        <end position="517"/>
    </location>
</feature>
<dbReference type="EMBL" id="BMMK01000017">
    <property type="protein sequence ID" value="GGM62501.1"/>
    <property type="molecule type" value="Genomic_DNA"/>
</dbReference>
<dbReference type="PANTHER" id="PTHR30572">
    <property type="entry name" value="MEMBRANE COMPONENT OF TRANSPORTER-RELATED"/>
    <property type="match status" value="1"/>
</dbReference>
<keyword evidence="3 7" id="KW-0812">Transmembrane</keyword>
<dbReference type="Proteomes" id="UP000637578">
    <property type="component" value="Unassembled WGS sequence"/>
</dbReference>
<keyword evidence="2" id="KW-1003">Cell membrane</keyword>
<name>A0A8J3C9U0_9PSEU</name>
<feature type="transmembrane region" description="Helical" evidence="7">
    <location>
        <begin position="301"/>
        <end position="320"/>
    </location>
</feature>
<evidence type="ECO:0000256" key="5">
    <source>
        <dbReference type="ARBA" id="ARBA00023136"/>
    </source>
</evidence>
<evidence type="ECO:0000313" key="9">
    <source>
        <dbReference type="EMBL" id="GGM62501.1"/>
    </source>
</evidence>
<gene>
    <name evidence="9" type="ORF">GCM10012275_36490</name>
</gene>
<dbReference type="InterPro" id="IPR003838">
    <property type="entry name" value="ABC3_permease_C"/>
</dbReference>
<keyword evidence="4 7" id="KW-1133">Transmembrane helix</keyword>
<feature type="transmembrane region" description="Helical" evidence="7">
    <location>
        <begin position="801"/>
        <end position="823"/>
    </location>
</feature>
<reference evidence="9" key="2">
    <citation type="submission" date="2020-09" db="EMBL/GenBank/DDBJ databases">
        <authorList>
            <person name="Sun Q."/>
            <person name="Zhou Y."/>
        </authorList>
    </citation>
    <scope>NUCLEOTIDE SEQUENCE</scope>
    <source>
        <strain evidence="9">CGMCC 4.5737</strain>
    </source>
</reference>
<feature type="transmembrane region" description="Helical" evidence="7">
    <location>
        <begin position="21"/>
        <end position="41"/>
    </location>
</feature>
<keyword evidence="10" id="KW-1185">Reference proteome</keyword>
<dbReference type="RefSeq" id="WP_229686488.1">
    <property type="nucleotide sequence ID" value="NZ_BMMK01000017.1"/>
</dbReference>
<sequence>MNFLTVVRLALGEVRRRPGRALLPGVALVVGVACLTASLALNAAMERAATDGRPHVPSAVGLVVEHDPLNRPDDSKPADLASLVPRLSKVPGVQRVVPVQQAQVDVLLDDGHATANRARMDIEQPEDALRRVPVGEGRPPAADGEVAVDRVTAYQHKLRPGSTLAVADAQGRRTEVRVSGVTERGGGFETTALVGGPRLATKLDPEPDTTELYLLLAPGADAAAARAAAGGLLGAGLRVVPAGSALSMADSGDAVALLLFSVLALATAVFVAAATFRAVYLQRRRQTALLRCLGARRSPLVAANLVEATLTGAVAGLLGAALGGPVAWLLARLLDVTGVSAVLGAVELSPPLLPQGSHLLLGVIVAGALSVVAAVRPALAASLVSPLAALRSAEEAPPGRALSRGRRVLGWLAVTSATLLAAAAWATKGSSGALFAALFSAIAAMAGLFMAFGPVTVPWISRLFGWIAGRLGGTTWRLAALEVRRVPHRSAAVALPLVAASALVTFGVTTMGGLAAMGDELARQPRADVVLEDSGDRPLPQSVVQTATRDGAVAAAAVLGRTRGSLPIGVRGAAEQVQVAGTDPAAMSELAVRSGIPRQDVADFGPGAALLADWTARQLDLKRGDPVTIGDLPGGPRTVRYAGSLPYSLPGTAVVLADPGLAPPTSTLIALKEGVDQGAYRDGLRAALRDNPTVLVGTRAEKKAENERQLHLAATTFSVLLGLSVAVAVTGIGTALAISVQERRRELALRRALGVRRTGMRYGLVAEAVLLALVGLVGGGALGAGYSWLLLAGFGSGALPTAPVTTLLAGAAVVVGLAALSAVGPARTAGRIAPAAGLASG</sequence>
<feature type="transmembrane region" description="Helical" evidence="7">
    <location>
        <begin position="762"/>
        <end position="789"/>
    </location>
</feature>
<dbReference type="AlphaFoldDB" id="A0A8J3C9U0"/>
<proteinExistence type="inferred from homology"/>
<protein>
    <submittedName>
        <fullName evidence="9">Membrane protein</fullName>
    </submittedName>
</protein>
<feature type="domain" description="ABC3 transporter permease C-terminal" evidence="8">
    <location>
        <begin position="719"/>
        <end position="827"/>
    </location>
</feature>
<comment type="similarity">
    <text evidence="6">Belongs to the ABC-4 integral membrane protein family.</text>
</comment>
<evidence type="ECO:0000256" key="1">
    <source>
        <dbReference type="ARBA" id="ARBA00004651"/>
    </source>
</evidence>
<accession>A0A8J3C9U0</accession>
<dbReference type="PANTHER" id="PTHR30572:SF4">
    <property type="entry name" value="ABC TRANSPORTER PERMEASE YTRF"/>
    <property type="match status" value="1"/>
</dbReference>
<dbReference type="Pfam" id="PF02687">
    <property type="entry name" value="FtsX"/>
    <property type="match status" value="2"/>
</dbReference>
<evidence type="ECO:0000256" key="3">
    <source>
        <dbReference type="ARBA" id="ARBA00022692"/>
    </source>
</evidence>
<comment type="subcellular location">
    <subcellularLocation>
        <location evidence="1">Cell membrane</location>
        <topology evidence="1">Multi-pass membrane protein</topology>
    </subcellularLocation>
</comment>